<keyword evidence="4" id="KW-1133">Transmembrane helix</keyword>
<comment type="caution">
    <text evidence="5">The sequence shown here is derived from an EMBL/GenBank/DDBJ whole genome shotgun (WGS) entry which is preliminary data.</text>
</comment>
<dbReference type="InterPro" id="IPR002172">
    <property type="entry name" value="LDrepeatLR_classA_rpt"/>
</dbReference>
<dbReference type="AlphaFoldDB" id="A0AAW2HQ09"/>
<dbReference type="Gene3D" id="4.10.400.10">
    <property type="entry name" value="Low-density Lipoprotein Receptor"/>
    <property type="match status" value="1"/>
</dbReference>
<gene>
    <name evidence="5" type="ORF">PYX00_005078</name>
</gene>
<organism evidence="5">
    <name type="scientific">Menopon gallinae</name>
    <name type="common">poultry shaft louse</name>
    <dbReference type="NCBI Taxonomy" id="328185"/>
    <lineage>
        <taxon>Eukaryota</taxon>
        <taxon>Metazoa</taxon>
        <taxon>Ecdysozoa</taxon>
        <taxon>Arthropoda</taxon>
        <taxon>Hexapoda</taxon>
        <taxon>Insecta</taxon>
        <taxon>Pterygota</taxon>
        <taxon>Neoptera</taxon>
        <taxon>Paraneoptera</taxon>
        <taxon>Psocodea</taxon>
        <taxon>Troctomorpha</taxon>
        <taxon>Phthiraptera</taxon>
        <taxon>Amblycera</taxon>
        <taxon>Menoponidae</taxon>
        <taxon>Menopon</taxon>
    </lineage>
</organism>
<accession>A0AAW2HQ09</accession>
<evidence type="ECO:0000256" key="3">
    <source>
        <dbReference type="SAM" id="MobiDB-lite"/>
    </source>
</evidence>
<protein>
    <recommendedName>
        <fullName evidence="6">CUB domain-containing protein</fullName>
    </recommendedName>
</protein>
<evidence type="ECO:0008006" key="6">
    <source>
        <dbReference type="Google" id="ProtNLM"/>
    </source>
</evidence>
<dbReference type="InterPro" id="IPR036055">
    <property type="entry name" value="LDL_receptor-like_sf"/>
</dbReference>
<dbReference type="PANTHER" id="PTHR24652">
    <property type="entry name" value="LOW-DENSITY LIPOPROTEIN RECEPTOR CLASS A DOMAIN-CONTAINING PROTEIN 2"/>
    <property type="match status" value="1"/>
</dbReference>
<dbReference type="SUPFAM" id="SSF57424">
    <property type="entry name" value="LDL receptor-like module"/>
    <property type="match status" value="1"/>
</dbReference>
<sequence>MEGKMLDSKVYSPLLQGDYGVNSLLEPNTNCGGLVEDLGGSIRMVNMVPVGAKSFDCVWLIQPPKYYFSMNGNLYLKVNTLIGFDYAELEIREGLTSEGPLLEKILHSSGRNTKEHVTSPSLGFYVNLKAFFRPSSVLSMSFTFFHYNKCFTGPEFLCRNQRCIPRKVVCDGFDHCGDGTDEIEICYKDFSESRDPKRKWDSLTPNYYFPKTEHYSALKTATLVFVASSVGLILFLAVLILLLYRMGLQSRHHTEFENRLQTITEFLGDAEVEEIIDDEPPLYEAPPDYEAAMKEKADAFTERQLRVMEAGSQKIEINSNDGKVAATTPESVGDCLCGNTDEKFDEHKVLEKTINNGEYISVSPPPPYVEEGNESVMNCAFDSQCVCSSSSFDERPPSVTESGQNSKTGFTC</sequence>
<dbReference type="PROSITE" id="PS01209">
    <property type="entry name" value="LDLRA_1"/>
    <property type="match status" value="1"/>
</dbReference>
<reference evidence="5" key="1">
    <citation type="journal article" date="2024" name="Gigascience">
        <title>Chromosome-level genome of the poultry shaft louse Menopon gallinae provides insight into the host-switching and adaptive evolution of parasitic lice.</title>
        <authorList>
            <person name="Xu Y."/>
            <person name="Ma L."/>
            <person name="Liu S."/>
            <person name="Liang Y."/>
            <person name="Liu Q."/>
            <person name="He Z."/>
            <person name="Tian L."/>
            <person name="Duan Y."/>
            <person name="Cai W."/>
            <person name="Li H."/>
            <person name="Song F."/>
        </authorList>
    </citation>
    <scope>NUCLEOTIDE SEQUENCE</scope>
    <source>
        <strain evidence="5">Cailab_2023a</strain>
    </source>
</reference>
<proteinExistence type="predicted"/>
<evidence type="ECO:0000313" key="5">
    <source>
        <dbReference type="EMBL" id="KAL0271929.1"/>
    </source>
</evidence>
<evidence type="ECO:0000256" key="2">
    <source>
        <dbReference type="PROSITE-ProRule" id="PRU00124"/>
    </source>
</evidence>
<feature type="compositionally biased region" description="Polar residues" evidence="3">
    <location>
        <begin position="399"/>
        <end position="412"/>
    </location>
</feature>
<dbReference type="PANTHER" id="PTHR24652:SF67">
    <property type="entry name" value="LOW-DENSITY LIPOPROTEIN RECEPTOR CLASS A DOMAIN-CONTAINING PROTEIN 2"/>
    <property type="match status" value="1"/>
</dbReference>
<feature type="disulfide bond" evidence="2">
    <location>
        <begin position="158"/>
        <end position="176"/>
    </location>
</feature>
<dbReference type="PROSITE" id="PS50068">
    <property type="entry name" value="LDLRA_2"/>
    <property type="match status" value="1"/>
</dbReference>
<evidence type="ECO:0000256" key="4">
    <source>
        <dbReference type="SAM" id="Phobius"/>
    </source>
</evidence>
<feature type="transmembrane region" description="Helical" evidence="4">
    <location>
        <begin position="223"/>
        <end position="244"/>
    </location>
</feature>
<feature type="region of interest" description="Disordered" evidence="3">
    <location>
        <begin position="391"/>
        <end position="412"/>
    </location>
</feature>
<keyword evidence="4" id="KW-0472">Membrane</keyword>
<dbReference type="EMBL" id="JARGDH010000003">
    <property type="protein sequence ID" value="KAL0271929.1"/>
    <property type="molecule type" value="Genomic_DNA"/>
</dbReference>
<name>A0AAW2HQ09_9NEOP</name>
<evidence type="ECO:0000256" key="1">
    <source>
        <dbReference type="ARBA" id="ARBA00023157"/>
    </source>
</evidence>
<dbReference type="Pfam" id="PF00057">
    <property type="entry name" value="Ldl_recept_a"/>
    <property type="match status" value="1"/>
</dbReference>
<dbReference type="CDD" id="cd00112">
    <property type="entry name" value="LDLa"/>
    <property type="match status" value="1"/>
</dbReference>
<dbReference type="InterPro" id="IPR035914">
    <property type="entry name" value="Sperma_CUB_dom_sf"/>
</dbReference>
<keyword evidence="1 2" id="KW-1015">Disulfide bond</keyword>
<dbReference type="SMART" id="SM00192">
    <property type="entry name" value="LDLa"/>
    <property type="match status" value="1"/>
</dbReference>
<dbReference type="SUPFAM" id="SSF49854">
    <property type="entry name" value="Spermadhesin, CUB domain"/>
    <property type="match status" value="1"/>
</dbReference>
<dbReference type="InterPro" id="IPR023415">
    <property type="entry name" value="LDLR_class-A_CS"/>
</dbReference>
<keyword evidence="4" id="KW-0812">Transmembrane</keyword>
<comment type="caution">
    <text evidence="2">Lacks conserved residue(s) required for the propagation of feature annotation.</text>
</comment>
<dbReference type="InterPro" id="IPR042333">
    <property type="entry name" value="LRAD2/Mig-13-like"/>
</dbReference>